<feature type="chain" id="PRO_5029599873" evidence="1">
    <location>
        <begin position="23"/>
        <end position="261"/>
    </location>
</feature>
<dbReference type="PROSITE" id="PS51257">
    <property type="entry name" value="PROKAR_LIPOPROTEIN"/>
    <property type="match status" value="1"/>
</dbReference>
<organism evidence="2 3">
    <name type="scientific">Cryomorpha ignava</name>
    <dbReference type="NCBI Taxonomy" id="101383"/>
    <lineage>
        <taxon>Bacteria</taxon>
        <taxon>Pseudomonadati</taxon>
        <taxon>Bacteroidota</taxon>
        <taxon>Flavobacteriia</taxon>
        <taxon>Flavobacteriales</taxon>
        <taxon>Cryomorphaceae</taxon>
        <taxon>Cryomorpha</taxon>
    </lineage>
</organism>
<dbReference type="Proteomes" id="UP000486602">
    <property type="component" value="Unassembled WGS sequence"/>
</dbReference>
<name>A0A7K3WVC0_9FLAO</name>
<keyword evidence="3" id="KW-1185">Reference proteome</keyword>
<sequence length="261" mass="28403">MAAARNYALVLILLVSSLTSCKDDNPSDNFGDGSGLKGKINVQNEFQQPLYNERSGIKVFLEVGFRDFEVVADNVGNWQLAGAPVGAYTITYSKEGYSTIVRDDIVLSYTNPNYQLDNRFQKLPSVTITKLPLTDFTDFELALNSTPVGQDTVYTLNLSATMLPAPPPTGQAKGYRLFIGEDEDVSPTNYIYQEYEATTTAAISKTYNNEWFTSLGLSSGDAIYAAIYGDVSFNLEVVADSVMTFPNLSALPGGMASVVLP</sequence>
<dbReference type="GO" id="GO:0004180">
    <property type="term" value="F:carboxypeptidase activity"/>
    <property type="evidence" value="ECO:0007669"/>
    <property type="project" value="UniProtKB-KW"/>
</dbReference>
<dbReference type="EMBL" id="JAAGVY010000054">
    <property type="protein sequence ID" value="NEN25434.1"/>
    <property type="molecule type" value="Genomic_DNA"/>
</dbReference>
<evidence type="ECO:0000256" key="1">
    <source>
        <dbReference type="SAM" id="SignalP"/>
    </source>
</evidence>
<keyword evidence="1" id="KW-0732">Signal</keyword>
<keyword evidence="2" id="KW-0121">Carboxypeptidase</keyword>
<gene>
    <name evidence="2" type="ORF">G3O08_18240</name>
</gene>
<reference evidence="2 3" key="1">
    <citation type="submission" date="2020-02" db="EMBL/GenBank/DDBJ databases">
        <title>Out from the shadows clarifying the taxonomy of the family Cryomorphaceae and related taxa by utilizing the GTDB taxonomic framework.</title>
        <authorList>
            <person name="Bowman J.P."/>
        </authorList>
    </citation>
    <scope>NUCLEOTIDE SEQUENCE [LARGE SCALE GENOMIC DNA]</scope>
    <source>
        <strain evidence="2 3">QSSC 1-22</strain>
    </source>
</reference>
<proteinExistence type="predicted"/>
<protein>
    <submittedName>
        <fullName evidence="2">Carboxypeptidase regulatory-like domain-containing protein</fullName>
    </submittedName>
</protein>
<dbReference type="AlphaFoldDB" id="A0A7K3WVC0"/>
<feature type="signal peptide" evidence="1">
    <location>
        <begin position="1"/>
        <end position="22"/>
    </location>
</feature>
<keyword evidence="2" id="KW-0378">Hydrolase</keyword>
<keyword evidence="2" id="KW-0645">Protease</keyword>
<dbReference type="RefSeq" id="WP_163286891.1">
    <property type="nucleotide sequence ID" value="NZ_JAAGVY010000054.1"/>
</dbReference>
<accession>A0A7K3WVC0</accession>
<evidence type="ECO:0000313" key="2">
    <source>
        <dbReference type="EMBL" id="NEN25434.1"/>
    </source>
</evidence>
<comment type="caution">
    <text evidence="2">The sequence shown here is derived from an EMBL/GenBank/DDBJ whole genome shotgun (WGS) entry which is preliminary data.</text>
</comment>
<evidence type="ECO:0000313" key="3">
    <source>
        <dbReference type="Proteomes" id="UP000486602"/>
    </source>
</evidence>